<keyword evidence="10" id="KW-0812">Transmembrane</keyword>
<dbReference type="Proteomes" id="UP000616724">
    <property type="component" value="Unassembled WGS sequence"/>
</dbReference>
<evidence type="ECO:0000313" key="13">
    <source>
        <dbReference type="Proteomes" id="UP000616724"/>
    </source>
</evidence>
<dbReference type="InterPro" id="IPR003594">
    <property type="entry name" value="HATPase_dom"/>
</dbReference>
<dbReference type="RefSeq" id="WP_203892155.1">
    <property type="nucleotide sequence ID" value="NZ_BOOH01000033.1"/>
</dbReference>
<dbReference type="EC" id="2.7.13.3" evidence="2"/>
<keyword evidence="13" id="KW-1185">Reference proteome</keyword>
<evidence type="ECO:0000256" key="6">
    <source>
        <dbReference type="ARBA" id="ARBA00022777"/>
    </source>
</evidence>
<evidence type="ECO:0000256" key="2">
    <source>
        <dbReference type="ARBA" id="ARBA00012438"/>
    </source>
</evidence>
<dbReference type="Pfam" id="PF02518">
    <property type="entry name" value="HATPase_c"/>
    <property type="match status" value="1"/>
</dbReference>
<dbReference type="AlphaFoldDB" id="A0A8J3RSR0"/>
<keyword evidence="8" id="KW-0902">Two-component regulatory system</keyword>
<dbReference type="Gene3D" id="3.30.565.10">
    <property type="entry name" value="Histidine kinase-like ATPase, C-terminal domain"/>
    <property type="match status" value="1"/>
</dbReference>
<dbReference type="InterPro" id="IPR011712">
    <property type="entry name" value="Sig_transdc_His_kin_sub3_dim/P"/>
</dbReference>
<feature type="transmembrane region" description="Helical" evidence="10">
    <location>
        <begin position="37"/>
        <end position="54"/>
    </location>
</feature>
<keyword evidence="4" id="KW-0808">Transferase</keyword>
<evidence type="ECO:0000256" key="4">
    <source>
        <dbReference type="ARBA" id="ARBA00022679"/>
    </source>
</evidence>
<feature type="transmembrane region" description="Helical" evidence="10">
    <location>
        <begin position="61"/>
        <end position="80"/>
    </location>
</feature>
<dbReference type="PANTHER" id="PTHR24421:SF10">
    <property type="entry name" value="NITRATE_NITRITE SENSOR PROTEIN NARQ"/>
    <property type="match status" value="1"/>
</dbReference>
<feature type="domain" description="Histidine kinase/HSP90-like ATPase" evidence="11">
    <location>
        <begin position="278"/>
        <end position="363"/>
    </location>
</feature>
<dbReference type="GO" id="GO:0046983">
    <property type="term" value="F:protein dimerization activity"/>
    <property type="evidence" value="ECO:0007669"/>
    <property type="project" value="InterPro"/>
</dbReference>
<protein>
    <recommendedName>
        <fullName evidence="2">histidine kinase</fullName>
        <ecNumber evidence="2">2.7.13.3</ecNumber>
    </recommendedName>
</protein>
<dbReference type="GO" id="GO:0016020">
    <property type="term" value="C:membrane"/>
    <property type="evidence" value="ECO:0007669"/>
    <property type="project" value="InterPro"/>
</dbReference>
<dbReference type="Pfam" id="PF07730">
    <property type="entry name" value="HisKA_3"/>
    <property type="match status" value="1"/>
</dbReference>
<evidence type="ECO:0000256" key="1">
    <source>
        <dbReference type="ARBA" id="ARBA00000085"/>
    </source>
</evidence>
<organism evidence="12 13">
    <name type="scientific">Planobispora longispora</name>
    <dbReference type="NCBI Taxonomy" id="28887"/>
    <lineage>
        <taxon>Bacteria</taxon>
        <taxon>Bacillati</taxon>
        <taxon>Actinomycetota</taxon>
        <taxon>Actinomycetes</taxon>
        <taxon>Streptosporangiales</taxon>
        <taxon>Streptosporangiaceae</taxon>
        <taxon>Planobispora</taxon>
    </lineage>
</organism>
<comment type="catalytic activity">
    <reaction evidence="1">
        <text>ATP + protein L-histidine = ADP + protein N-phospho-L-histidine.</text>
        <dbReference type="EC" id="2.7.13.3"/>
    </reaction>
</comment>
<name>A0A8J3RSR0_9ACTN</name>
<evidence type="ECO:0000256" key="9">
    <source>
        <dbReference type="SAM" id="Coils"/>
    </source>
</evidence>
<dbReference type="SUPFAM" id="SSF55874">
    <property type="entry name" value="ATPase domain of HSP90 chaperone/DNA topoisomerase II/histidine kinase"/>
    <property type="match status" value="1"/>
</dbReference>
<dbReference type="InterPro" id="IPR050482">
    <property type="entry name" value="Sensor_HK_TwoCompSys"/>
</dbReference>
<evidence type="ECO:0000256" key="7">
    <source>
        <dbReference type="ARBA" id="ARBA00022840"/>
    </source>
</evidence>
<dbReference type="GO" id="GO:0000155">
    <property type="term" value="F:phosphorelay sensor kinase activity"/>
    <property type="evidence" value="ECO:0007669"/>
    <property type="project" value="InterPro"/>
</dbReference>
<dbReference type="Gene3D" id="1.20.5.1930">
    <property type="match status" value="1"/>
</dbReference>
<dbReference type="SMART" id="SM00387">
    <property type="entry name" value="HATPase_c"/>
    <property type="match status" value="1"/>
</dbReference>
<keyword evidence="6 12" id="KW-0418">Kinase</keyword>
<keyword evidence="10" id="KW-1133">Transmembrane helix</keyword>
<feature type="transmembrane region" description="Helical" evidence="10">
    <location>
        <begin position="132"/>
        <end position="150"/>
    </location>
</feature>
<evidence type="ECO:0000256" key="3">
    <source>
        <dbReference type="ARBA" id="ARBA00022553"/>
    </source>
</evidence>
<dbReference type="PANTHER" id="PTHR24421">
    <property type="entry name" value="NITRATE/NITRITE SENSOR PROTEIN NARX-RELATED"/>
    <property type="match status" value="1"/>
</dbReference>
<keyword evidence="10" id="KW-0472">Membrane</keyword>
<dbReference type="EMBL" id="BOOH01000033">
    <property type="protein sequence ID" value="GIH77593.1"/>
    <property type="molecule type" value="Genomic_DNA"/>
</dbReference>
<keyword evidence="3" id="KW-0597">Phosphoprotein</keyword>
<feature type="coiled-coil region" evidence="9">
    <location>
        <begin position="147"/>
        <end position="181"/>
    </location>
</feature>
<proteinExistence type="predicted"/>
<reference evidence="12 13" key="1">
    <citation type="submission" date="2021-01" db="EMBL/GenBank/DDBJ databases">
        <title>Whole genome shotgun sequence of Planobispora longispora NBRC 13918.</title>
        <authorList>
            <person name="Komaki H."/>
            <person name="Tamura T."/>
        </authorList>
    </citation>
    <scope>NUCLEOTIDE SEQUENCE [LARGE SCALE GENOMIC DNA]</scope>
    <source>
        <strain evidence="12 13">NBRC 13918</strain>
    </source>
</reference>
<evidence type="ECO:0000256" key="10">
    <source>
        <dbReference type="SAM" id="Phobius"/>
    </source>
</evidence>
<dbReference type="InterPro" id="IPR036890">
    <property type="entry name" value="HATPase_C_sf"/>
</dbReference>
<comment type="caution">
    <text evidence="12">The sequence shown here is derived from an EMBL/GenBank/DDBJ whole genome shotgun (WGS) entry which is preliminary data.</text>
</comment>
<evidence type="ECO:0000313" key="12">
    <source>
        <dbReference type="EMBL" id="GIH77593.1"/>
    </source>
</evidence>
<sequence>MERRRVEDAALAAGAVLLATVGTYVAAQDEVPPFRALDGRAYVLLALSGLVLAARSRFPWAVLAATLAGCSALVALNYPYGPVFLTLTVSLYTVTAHRPVPHGAAAFLLSGTTLFAADLVAGSDATGPGNLLAWYASMLLPYGIGLVVRANRRALLATAEAEAARREQQAQQERLAIAREIHDVLGHSLTLINMRAGAALHAASRRPGPDGDAAEPLEALESIKQISREALRELRTTLGTVREHGARPGTDRLPELVASMGGAGVEIELNVAGETPAAAGHAIYRIVQESLTNVLRHSGARHVVVTVDRSTVTVTDDGTAPAGPAGSGIAGMRARAEALGGTLTAGPRAGGGFTVEARLPDALPARSAP</sequence>
<accession>A0A8J3RSR0</accession>
<evidence type="ECO:0000256" key="5">
    <source>
        <dbReference type="ARBA" id="ARBA00022741"/>
    </source>
</evidence>
<gene>
    <name evidence="12" type="ORF">Plo01_40220</name>
</gene>
<dbReference type="CDD" id="cd16917">
    <property type="entry name" value="HATPase_UhpB-NarQ-NarX-like"/>
    <property type="match status" value="1"/>
</dbReference>
<keyword evidence="7" id="KW-0067">ATP-binding</keyword>
<keyword evidence="9" id="KW-0175">Coiled coil</keyword>
<keyword evidence="5" id="KW-0547">Nucleotide-binding</keyword>
<dbReference type="GO" id="GO:0005524">
    <property type="term" value="F:ATP binding"/>
    <property type="evidence" value="ECO:0007669"/>
    <property type="project" value="UniProtKB-KW"/>
</dbReference>
<evidence type="ECO:0000256" key="8">
    <source>
        <dbReference type="ARBA" id="ARBA00023012"/>
    </source>
</evidence>
<evidence type="ECO:0000259" key="11">
    <source>
        <dbReference type="SMART" id="SM00387"/>
    </source>
</evidence>